<dbReference type="Proteomes" id="UP000266673">
    <property type="component" value="Unassembled WGS sequence"/>
</dbReference>
<dbReference type="InterPro" id="IPR036280">
    <property type="entry name" value="Multihaem_cyt_sf"/>
</dbReference>
<accession>A0A397UAW6</accession>
<proteinExistence type="predicted"/>
<keyword evidence="2" id="KW-1185">Reference proteome</keyword>
<sequence length="225" mass="26036">MLFVQAHFFTPEAFILDNKSCKTCSRCLLAKFKKKAEKQFLPSDNNFEGTNNRTESQLEKGIEEIAFNNIIEYIFNKISDLEEDSGVSFNLCIELDDNILTNAHNDTKLLVKLIVDEIEEGDDLTTGPTNSVRHFEVSKFYLACSQCHELKQDYKESNHKRMDCFDCHGKLIIGIDIEAKKAKNLHIDPVQLRTQFIKNETPFISAHRFLNDSNNKNELCYEWND</sequence>
<organism evidence="1 2">
    <name type="scientific">Gigaspora rosea</name>
    <dbReference type="NCBI Taxonomy" id="44941"/>
    <lineage>
        <taxon>Eukaryota</taxon>
        <taxon>Fungi</taxon>
        <taxon>Fungi incertae sedis</taxon>
        <taxon>Mucoromycota</taxon>
        <taxon>Glomeromycotina</taxon>
        <taxon>Glomeromycetes</taxon>
        <taxon>Diversisporales</taxon>
        <taxon>Gigasporaceae</taxon>
        <taxon>Gigaspora</taxon>
    </lineage>
</organism>
<reference evidence="1 2" key="1">
    <citation type="submission" date="2018-06" db="EMBL/GenBank/DDBJ databases">
        <title>Comparative genomics reveals the genomic features of Rhizophagus irregularis, R. cerebriforme, R. diaphanum and Gigaspora rosea, and their symbiotic lifestyle signature.</title>
        <authorList>
            <person name="Morin E."/>
            <person name="San Clemente H."/>
            <person name="Chen E.C.H."/>
            <person name="De La Providencia I."/>
            <person name="Hainaut M."/>
            <person name="Kuo A."/>
            <person name="Kohler A."/>
            <person name="Murat C."/>
            <person name="Tang N."/>
            <person name="Roy S."/>
            <person name="Loubradou J."/>
            <person name="Henrissat B."/>
            <person name="Grigoriev I.V."/>
            <person name="Corradi N."/>
            <person name="Roux C."/>
            <person name="Martin F.M."/>
        </authorList>
    </citation>
    <scope>NUCLEOTIDE SEQUENCE [LARGE SCALE GENOMIC DNA]</scope>
    <source>
        <strain evidence="1 2">DAOM 194757</strain>
    </source>
</reference>
<dbReference type="EMBL" id="QKWP01001847">
    <property type="protein sequence ID" value="RIB06248.1"/>
    <property type="molecule type" value="Genomic_DNA"/>
</dbReference>
<gene>
    <name evidence="1" type="ORF">C2G38_2217608</name>
</gene>
<protein>
    <submittedName>
        <fullName evidence="1">Uncharacterized protein</fullName>
    </submittedName>
</protein>
<name>A0A397UAW6_9GLOM</name>
<evidence type="ECO:0000313" key="2">
    <source>
        <dbReference type="Proteomes" id="UP000266673"/>
    </source>
</evidence>
<dbReference type="AlphaFoldDB" id="A0A397UAW6"/>
<comment type="caution">
    <text evidence="1">The sequence shown here is derived from an EMBL/GenBank/DDBJ whole genome shotgun (WGS) entry which is preliminary data.</text>
</comment>
<dbReference type="SUPFAM" id="SSF48695">
    <property type="entry name" value="Multiheme cytochromes"/>
    <property type="match status" value="1"/>
</dbReference>
<evidence type="ECO:0000313" key="1">
    <source>
        <dbReference type="EMBL" id="RIB06248.1"/>
    </source>
</evidence>